<dbReference type="GO" id="GO:0000012">
    <property type="term" value="P:single strand break repair"/>
    <property type="evidence" value="ECO:0007669"/>
    <property type="project" value="TreeGrafter"/>
</dbReference>
<evidence type="ECO:0000256" key="1">
    <source>
        <dbReference type="SAM" id="Coils"/>
    </source>
</evidence>
<dbReference type="GO" id="GO:0003697">
    <property type="term" value="F:single-stranded DNA binding"/>
    <property type="evidence" value="ECO:0007669"/>
    <property type="project" value="TreeGrafter"/>
</dbReference>
<dbReference type="Pfam" id="PF11969">
    <property type="entry name" value="DcpS_C"/>
    <property type="match status" value="1"/>
</dbReference>
<name>A0A9Q5N2E4_SANBA</name>
<sequence>MSSSKSDFDPKLFAKYASLVDPKKVLALDIHRWHTPRTLTMREKFPKSKMHVIMIPRVGAPPRVPANLKNLYTWLTSPEVSRREAQTLLQEMREDAEVLKGMLAEEMESSQGYVGNFWMGFKVDPSYRYLHLHVMSDDLCGSYMKQPRHFFSFHPEHGQFIHLDEVLSWFEIVEERFQDNLEVIRKKRLSLRYPDDDDVYSRQHPEYDCYYKDGGIECRFTARDLSTMKAHLEEHAEKTKATFIRRRLAREERARKQAEREARLAEMKRQENVEQDNRQRELDRNVNADEMDVVSEDRNA</sequence>
<dbReference type="AlphaFoldDB" id="A0A9Q5N2E4"/>
<evidence type="ECO:0000256" key="2">
    <source>
        <dbReference type="SAM" id="MobiDB-lite"/>
    </source>
</evidence>
<dbReference type="GO" id="GO:0030983">
    <property type="term" value="F:mismatched DNA binding"/>
    <property type="evidence" value="ECO:0007669"/>
    <property type="project" value="TreeGrafter"/>
</dbReference>
<gene>
    <name evidence="3" type="ORF">A7U60_g6239</name>
</gene>
<dbReference type="PANTHER" id="PTHR12486">
    <property type="entry name" value="APRATAXIN-RELATED"/>
    <property type="match status" value="1"/>
</dbReference>
<feature type="compositionally biased region" description="Basic and acidic residues" evidence="2">
    <location>
        <begin position="255"/>
        <end position="287"/>
    </location>
</feature>
<dbReference type="GO" id="GO:0033699">
    <property type="term" value="F:DNA 5'-adenosine monophosphate hydrolase activity"/>
    <property type="evidence" value="ECO:0007669"/>
    <property type="project" value="TreeGrafter"/>
</dbReference>
<dbReference type="EMBL" id="LNZH02000199">
    <property type="protein sequence ID" value="OCB86777.1"/>
    <property type="molecule type" value="Genomic_DNA"/>
</dbReference>
<reference evidence="3" key="1">
    <citation type="submission" date="2016-06" db="EMBL/GenBank/DDBJ databases">
        <title>Draft Genome sequence of the fungus Inonotus baumii.</title>
        <authorList>
            <person name="Zhu H."/>
            <person name="Lin W."/>
        </authorList>
    </citation>
    <scope>NUCLEOTIDE SEQUENCE</scope>
    <source>
        <strain evidence="3">821</strain>
    </source>
</reference>
<accession>A0A9Q5N2E4</accession>
<organism evidence="3 4">
    <name type="scientific">Sanghuangporus baumii</name>
    <name type="common">Phellinus baumii</name>
    <dbReference type="NCBI Taxonomy" id="108892"/>
    <lineage>
        <taxon>Eukaryota</taxon>
        <taxon>Fungi</taxon>
        <taxon>Dikarya</taxon>
        <taxon>Basidiomycota</taxon>
        <taxon>Agaricomycotina</taxon>
        <taxon>Agaricomycetes</taxon>
        <taxon>Hymenochaetales</taxon>
        <taxon>Hymenochaetaceae</taxon>
        <taxon>Sanghuangporus</taxon>
    </lineage>
</organism>
<dbReference type="GO" id="GO:1990165">
    <property type="term" value="F:single-strand break-containing DNA binding"/>
    <property type="evidence" value="ECO:0007669"/>
    <property type="project" value="TreeGrafter"/>
</dbReference>
<feature type="region of interest" description="Disordered" evidence="2">
    <location>
        <begin position="255"/>
        <end position="300"/>
    </location>
</feature>
<dbReference type="PANTHER" id="PTHR12486:SF4">
    <property type="entry name" value="APRATAXIN"/>
    <property type="match status" value="1"/>
</dbReference>
<evidence type="ECO:0000313" key="4">
    <source>
        <dbReference type="Proteomes" id="UP000757232"/>
    </source>
</evidence>
<dbReference type="InterPro" id="IPR036265">
    <property type="entry name" value="HIT-like_sf"/>
</dbReference>
<dbReference type="Gene3D" id="3.30.428.10">
    <property type="entry name" value="HIT-like"/>
    <property type="match status" value="1"/>
</dbReference>
<dbReference type="GO" id="GO:0003725">
    <property type="term" value="F:double-stranded RNA binding"/>
    <property type="evidence" value="ECO:0007669"/>
    <property type="project" value="TreeGrafter"/>
</dbReference>
<evidence type="ECO:0000313" key="3">
    <source>
        <dbReference type="EMBL" id="OCB86777.1"/>
    </source>
</evidence>
<dbReference type="GO" id="GO:0005634">
    <property type="term" value="C:nucleus"/>
    <property type="evidence" value="ECO:0007669"/>
    <property type="project" value="TreeGrafter"/>
</dbReference>
<protein>
    <recommendedName>
        <fullName evidence="5">Aprataxin C2HE/C2H2/C2HC zinc finger domain-containing protein</fullName>
    </recommendedName>
</protein>
<keyword evidence="1" id="KW-0175">Coiled coil</keyword>
<dbReference type="SUPFAM" id="SSF54197">
    <property type="entry name" value="HIT-like"/>
    <property type="match status" value="1"/>
</dbReference>
<dbReference type="OrthoDB" id="3512845at2759"/>
<comment type="caution">
    <text evidence="3">The sequence shown here is derived from an EMBL/GenBank/DDBJ whole genome shotgun (WGS) entry which is preliminary data.</text>
</comment>
<feature type="coiled-coil region" evidence="1">
    <location>
        <begin position="82"/>
        <end position="109"/>
    </location>
</feature>
<dbReference type="Proteomes" id="UP000757232">
    <property type="component" value="Unassembled WGS sequence"/>
</dbReference>
<keyword evidence="4" id="KW-1185">Reference proteome</keyword>
<proteinExistence type="predicted"/>
<evidence type="ECO:0008006" key="5">
    <source>
        <dbReference type="Google" id="ProtNLM"/>
    </source>
</evidence>